<sequence length="183" mass="20548">MNEYTVFPNAPITEALLDIRVELSNDINLEALEKFHDHNDIKDCFPVKKRRESFTGGVKFSPEGKISALPTSGGPDGYLFQSPTEKKIVQARLDGYTFNKLKPYESWNAFRSEARKLWNIYFQITDPVKITQWKQAHPGGFDPLATTKPDLGSIEVGIKKAQETFAGIQERIATEGVTKAGEI</sequence>
<gene>
    <name evidence="1" type="ORF">LCGC14_1710900</name>
</gene>
<dbReference type="AlphaFoldDB" id="A0A0F9HEU0"/>
<name>A0A0F9HEU0_9ZZZZ</name>
<reference evidence="1" key="1">
    <citation type="journal article" date="2015" name="Nature">
        <title>Complex archaea that bridge the gap between prokaryotes and eukaryotes.</title>
        <authorList>
            <person name="Spang A."/>
            <person name="Saw J.H."/>
            <person name="Jorgensen S.L."/>
            <person name="Zaremba-Niedzwiedzka K."/>
            <person name="Martijn J."/>
            <person name="Lind A.E."/>
            <person name="van Eijk R."/>
            <person name="Schleper C."/>
            <person name="Guy L."/>
            <person name="Ettema T.J."/>
        </authorList>
    </citation>
    <scope>NUCLEOTIDE SEQUENCE</scope>
</reference>
<comment type="caution">
    <text evidence="1">The sequence shown here is derived from an EMBL/GenBank/DDBJ whole genome shotgun (WGS) entry which is preliminary data.</text>
</comment>
<evidence type="ECO:0000313" key="1">
    <source>
        <dbReference type="EMBL" id="KKM13966.1"/>
    </source>
</evidence>
<protein>
    <submittedName>
        <fullName evidence="1">Uncharacterized protein</fullName>
    </submittedName>
</protein>
<dbReference type="EMBL" id="LAZR01015256">
    <property type="protein sequence ID" value="KKM13966.1"/>
    <property type="molecule type" value="Genomic_DNA"/>
</dbReference>
<organism evidence="1">
    <name type="scientific">marine sediment metagenome</name>
    <dbReference type="NCBI Taxonomy" id="412755"/>
    <lineage>
        <taxon>unclassified sequences</taxon>
        <taxon>metagenomes</taxon>
        <taxon>ecological metagenomes</taxon>
    </lineage>
</organism>
<dbReference type="NCBIfam" id="TIGR04255">
    <property type="entry name" value="sporadTIGR04255"/>
    <property type="match status" value="1"/>
</dbReference>
<feature type="non-terminal residue" evidence="1">
    <location>
        <position position="183"/>
    </location>
</feature>
<proteinExistence type="predicted"/>
<dbReference type="InterPro" id="IPR026349">
    <property type="entry name" value="CHP04255"/>
</dbReference>
<accession>A0A0F9HEU0</accession>